<dbReference type="EMBL" id="NBYX01000008">
    <property type="protein sequence ID" value="ORT85063.1"/>
    <property type="molecule type" value="Genomic_DNA"/>
</dbReference>
<name>A0A1X1PG22_9BURK</name>
<evidence type="ECO:0008006" key="7">
    <source>
        <dbReference type="Google" id="ProtNLM"/>
    </source>
</evidence>
<evidence type="ECO:0000256" key="1">
    <source>
        <dbReference type="SAM" id="MobiDB-lite"/>
    </source>
</evidence>
<evidence type="ECO:0000313" key="4">
    <source>
        <dbReference type="EMBL" id="ORT85063.1"/>
    </source>
</evidence>
<organism evidence="4 5">
    <name type="scientific">Burkholderia puraquae</name>
    <dbReference type="NCBI Taxonomy" id="1904757"/>
    <lineage>
        <taxon>Bacteria</taxon>
        <taxon>Pseudomonadati</taxon>
        <taxon>Pseudomonadota</taxon>
        <taxon>Betaproteobacteria</taxon>
        <taxon>Burkholderiales</taxon>
        <taxon>Burkholderiaceae</taxon>
        <taxon>Burkholderia</taxon>
        <taxon>Burkholderia cepacia complex</taxon>
    </lineage>
</organism>
<reference evidence="3 6" key="2">
    <citation type="submission" date="2020-04" db="EMBL/GenBank/DDBJ databases">
        <authorList>
            <person name="De Canck E."/>
        </authorList>
    </citation>
    <scope>NUCLEOTIDE SEQUENCE [LARGE SCALE GENOMIC DNA]</scope>
    <source>
        <strain evidence="3 6">LMG 29660</strain>
    </source>
</reference>
<keyword evidence="2" id="KW-1133">Transmembrane helix</keyword>
<keyword evidence="2" id="KW-0812">Transmembrane</keyword>
<evidence type="ECO:0000313" key="6">
    <source>
        <dbReference type="Proteomes" id="UP000494135"/>
    </source>
</evidence>
<feature type="transmembrane region" description="Helical" evidence="2">
    <location>
        <begin position="51"/>
        <end position="69"/>
    </location>
</feature>
<protein>
    <recommendedName>
        <fullName evidence="7">3-oxoacyl-ACP synthase</fullName>
    </recommendedName>
</protein>
<accession>A0A1X1PG22</accession>
<proteinExistence type="predicted"/>
<dbReference type="EMBL" id="CADIKG010000007">
    <property type="protein sequence ID" value="CAB3758172.1"/>
    <property type="molecule type" value="Genomic_DNA"/>
</dbReference>
<feature type="transmembrane region" description="Helical" evidence="2">
    <location>
        <begin position="20"/>
        <end position="39"/>
    </location>
</feature>
<evidence type="ECO:0000313" key="3">
    <source>
        <dbReference type="EMBL" id="CAB3758172.1"/>
    </source>
</evidence>
<dbReference type="Proteomes" id="UP000494135">
    <property type="component" value="Unassembled WGS sequence"/>
</dbReference>
<evidence type="ECO:0000313" key="5">
    <source>
        <dbReference type="Proteomes" id="UP000193146"/>
    </source>
</evidence>
<keyword evidence="5" id="KW-1185">Reference proteome</keyword>
<gene>
    <name evidence="4" type="ORF">B7G54_18050</name>
    <name evidence="3" type="ORF">LMG29660_03352</name>
</gene>
<feature type="compositionally biased region" description="Low complexity" evidence="1">
    <location>
        <begin position="85"/>
        <end position="94"/>
    </location>
</feature>
<feature type="region of interest" description="Disordered" evidence="1">
    <location>
        <begin position="75"/>
        <end position="95"/>
    </location>
</feature>
<dbReference type="Proteomes" id="UP000193146">
    <property type="component" value="Unassembled WGS sequence"/>
</dbReference>
<reference evidence="4 5" key="1">
    <citation type="submission" date="2017-04" db="EMBL/GenBank/DDBJ databases">
        <title>Burkholderia puraquae sp. nov., a novel Burkholderia cepacia complex species from hospital setting samples.</title>
        <authorList>
            <person name="Martina P."/>
            <person name="Leguizamon M."/>
            <person name="Prieto C."/>
            <person name="Sousa S."/>
            <person name="Montanaro P."/>
            <person name="Draghi W."/>
            <person name="Staembler M."/>
            <person name="Bettiol M."/>
            <person name="Figoli C."/>
            <person name="Palau J."/>
            <person name="Alvarez F."/>
            <person name="Benetti S."/>
            <person name="Anchat E."/>
            <person name="Vescina C."/>
            <person name="Ferreras J."/>
            <person name="Lasch P."/>
            <person name="Lagares A."/>
            <person name="Zorreguieta A."/>
            <person name="Yantorno O."/>
            <person name="Bosch A."/>
        </authorList>
    </citation>
    <scope>NUCLEOTIDE SEQUENCE [LARGE SCALE GENOMIC DNA]</scope>
    <source>
        <strain evidence="4 5">CAMPA 1040</strain>
    </source>
</reference>
<evidence type="ECO:0000256" key="2">
    <source>
        <dbReference type="SAM" id="Phobius"/>
    </source>
</evidence>
<keyword evidence="2" id="KW-0472">Membrane</keyword>
<sequence>MSTVPDSPAARPGGRSPVRAATRVAVAFVAVWLLAAAYWKATDHVPSVKELFMAGVGVPLLLVIAVASIRKGFAPAPGSAPKPGPQAAGAPAAATDNDPSLMWTMALLDASLRLPAGMHVEDVLALARDGQVVGLHPTLQRLDGTKVFAAAAASIWRDDPNDGMLALDVLQSENDEQRRAMLLAAEAIDELMERHATTPVTPPGEASRGTVLPFALHLLLPERWRADAPALAAWLDRHLERGHWRPAVEPARITFVAQPVDAFTALDALNVELHRTHATARHLVLACDSMLSQPTVNALDHAGRLFAHNRPDGQVLGEGACALLLALPMAAGTPDTPRIHRLATAEQPASTGQPDGDTVAGLLRQAVARMTDAEPAMAGCALVSDADQRSSRRAEIGDAAQRMWPDDPDIRLRCRHLGIANGDGGGALALGLIAAAGAHAVDAQRPTLAVSISDPLMRGAVVVSHPVAPGANGGSPPA</sequence>
<dbReference type="AlphaFoldDB" id="A0A1X1PG22"/>